<dbReference type="PROSITE" id="PS50090">
    <property type="entry name" value="MYB_LIKE"/>
    <property type="match status" value="4"/>
</dbReference>
<keyword evidence="2" id="KW-0805">Transcription regulation</keyword>
<dbReference type="PANTHER" id="PTHR46621">
    <property type="entry name" value="SNRNA-ACTIVATING PROTEIN COMPLEX SUBUNIT 4"/>
    <property type="match status" value="1"/>
</dbReference>
<protein>
    <submittedName>
        <fullName evidence="9">CSON011328 protein</fullName>
    </submittedName>
</protein>
<dbReference type="CDD" id="cd00167">
    <property type="entry name" value="SANT"/>
    <property type="match status" value="4"/>
</dbReference>
<dbReference type="GO" id="GO:0042795">
    <property type="term" value="P:snRNA transcription by RNA polymerase II"/>
    <property type="evidence" value="ECO:0007669"/>
    <property type="project" value="TreeGrafter"/>
</dbReference>
<accession>A0A336KTS2</accession>
<comment type="subcellular location">
    <subcellularLocation>
        <location evidence="1">Nucleus</location>
    </subcellularLocation>
</comment>
<dbReference type="SUPFAM" id="SSF46689">
    <property type="entry name" value="Homeodomain-like"/>
    <property type="match status" value="3"/>
</dbReference>
<evidence type="ECO:0000256" key="2">
    <source>
        <dbReference type="ARBA" id="ARBA00023015"/>
    </source>
</evidence>
<dbReference type="GO" id="GO:0001006">
    <property type="term" value="F:RNA polymerase III type 3 promoter sequence-specific DNA binding"/>
    <property type="evidence" value="ECO:0007669"/>
    <property type="project" value="TreeGrafter"/>
</dbReference>
<dbReference type="InterPro" id="IPR051575">
    <property type="entry name" value="Myb-like_DNA-bd"/>
</dbReference>
<feature type="region of interest" description="Disordered" evidence="6">
    <location>
        <begin position="807"/>
        <end position="853"/>
    </location>
</feature>
<dbReference type="InterPro" id="IPR017930">
    <property type="entry name" value="Myb_dom"/>
</dbReference>
<keyword evidence="5" id="KW-0539">Nucleus</keyword>
<dbReference type="Pfam" id="PF13921">
    <property type="entry name" value="Myb_DNA-bind_6"/>
    <property type="match status" value="1"/>
</dbReference>
<feature type="domain" description="Myb-like" evidence="7">
    <location>
        <begin position="428"/>
        <end position="471"/>
    </location>
</feature>
<gene>
    <name evidence="9" type="primary">CSON011328</name>
</gene>
<dbReference type="GO" id="GO:0005634">
    <property type="term" value="C:nucleus"/>
    <property type="evidence" value="ECO:0007669"/>
    <property type="project" value="UniProtKB-SubCell"/>
</dbReference>
<feature type="domain" description="HTH myb-type" evidence="8">
    <location>
        <begin position="428"/>
        <end position="475"/>
    </location>
</feature>
<dbReference type="GO" id="GO:0000978">
    <property type="term" value="F:RNA polymerase II cis-regulatory region sequence-specific DNA binding"/>
    <property type="evidence" value="ECO:0007669"/>
    <property type="project" value="TreeGrafter"/>
</dbReference>
<organism evidence="9">
    <name type="scientific">Culicoides sonorensis</name>
    <name type="common">Biting midge</name>
    <dbReference type="NCBI Taxonomy" id="179676"/>
    <lineage>
        <taxon>Eukaryota</taxon>
        <taxon>Metazoa</taxon>
        <taxon>Ecdysozoa</taxon>
        <taxon>Arthropoda</taxon>
        <taxon>Hexapoda</taxon>
        <taxon>Insecta</taxon>
        <taxon>Pterygota</taxon>
        <taxon>Neoptera</taxon>
        <taxon>Endopterygota</taxon>
        <taxon>Diptera</taxon>
        <taxon>Nematocera</taxon>
        <taxon>Chironomoidea</taxon>
        <taxon>Ceratopogonidae</taxon>
        <taxon>Ceratopogoninae</taxon>
        <taxon>Culicoides</taxon>
        <taxon>Monoculicoides</taxon>
    </lineage>
</organism>
<reference evidence="10" key="2">
    <citation type="submission" date="2018-07" db="EMBL/GenBank/DDBJ databases">
        <authorList>
            <person name="Quirk P.G."/>
            <person name="Krulwich T.A."/>
        </authorList>
    </citation>
    <scope>NUCLEOTIDE SEQUENCE</scope>
</reference>
<feature type="domain" description="Myb-like" evidence="7">
    <location>
        <begin position="369"/>
        <end position="420"/>
    </location>
</feature>
<dbReference type="EMBL" id="UFQT01000490">
    <property type="protein sequence ID" value="SSX24724.1"/>
    <property type="molecule type" value="Genomic_DNA"/>
</dbReference>
<dbReference type="Gene3D" id="1.10.10.60">
    <property type="entry name" value="Homeodomain-like"/>
    <property type="match status" value="4"/>
</dbReference>
<dbReference type="InterPro" id="IPR009057">
    <property type="entry name" value="Homeodomain-like_sf"/>
</dbReference>
<evidence type="ECO:0000313" key="9">
    <source>
        <dbReference type="EMBL" id="SSX04360.1"/>
    </source>
</evidence>
<feature type="compositionally biased region" description="Basic and acidic residues" evidence="6">
    <location>
        <begin position="814"/>
        <end position="830"/>
    </location>
</feature>
<feature type="domain" description="HTH myb-type" evidence="8">
    <location>
        <begin position="314"/>
        <end position="372"/>
    </location>
</feature>
<dbReference type="AlphaFoldDB" id="A0A336KTS2"/>
<feature type="domain" description="Myb-like" evidence="7">
    <location>
        <begin position="314"/>
        <end position="368"/>
    </location>
</feature>
<dbReference type="PROSITE" id="PS51294">
    <property type="entry name" value="HTH_MYB"/>
    <property type="match status" value="4"/>
</dbReference>
<evidence type="ECO:0000256" key="1">
    <source>
        <dbReference type="ARBA" id="ARBA00004123"/>
    </source>
</evidence>
<dbReference type="Pfam" id="PF00249">
    <property type="entry name" value="Myb_DNA-binding"/>
    <property type="match status" value="3"/>
</dbReference>
<evidence type="ECO:0000259" key="7">
    <source>
        <dbReference type="PROSITE" id="PS50090"/>
    </source>
</evidence>
<keyword evidence="4" id="KW-0804">Transcription</keyword>
<evidence type="ECO:0000259" key="8">
    <source>
        <dbReference type="PROSITE" id="PS51294"/>
    </source>
</evidence>
<name>A0A336KTS2_CULSO</name>
<dbReference type="InterPro" id="IPR001005">
    <property type="entry name" value="SANT/Myb"/>
</dbReference>
<evidence type="ECO:0000256" key="5">
    <source>
        <dbReference type="ARBA" id="ARBA00023242"/>
    </source>
</evidence>
<evidence type="ECO:0000256" key="6">
    <source>
        <dbReference type="SAM" id="MobiDB-lite"/>
    </source>
</evidence>
<feature type="domain" description="Myb-like" evidence="7">
    <location>
        <begin position="259"/>
        <end position="310"/>
    </location>
</feature>
<evidence type="ECO:0000256" key="4">
    <source>
        <dbReference type="ARBA" id="ARBA00023163"/>
    </source>
</evidence>
<evidence type="ECO:0000256" key="3">
    <source>
        <dbReference type="ARBA" id="ARBA00023125"/>
    </source>
</evidence>
<keyword evidence="3" id="KW-0238">DNA-binding</keyword>
<dbReference type="VEuPathDB" id="VectorBase:CSON011328"/>
<feature type="domain" description="HTH myb-type" evidence="8">
    <location>
        <begin position="259"/>
        <end position="311"/>
    </location>
</feature>
<dbReference type="EMBL" id="UFQS01000490">
    <property type="protein sequence ID" value="SSX04360.1"/>
    <property type="molecule type" value="Genomic_DNA"/>
</dbReference>
<proteinExistence type="predicted"/>
<reference evidence="9" key="1">
    <citation type="submission" date="2018-04" db="EMBL/GenBank/DDBJ databases">
        <authorList>
            <person name="Go L.Y."/>
            <person name="Mitchell J.A."/>
        </authorList>
    </citation>
    <scope>NUCLEOTIDE SEQUENCE</scope>
    <source>
        <tissue evidence="9">Whole organism</tissue>
    </source>
</reference>
<dbReference type="GO" id="GO:0042796">
    <property type="term" value="P:snRNA transcription by RNA polymerase III"/>
    <property type="evidence" value="ECO:0007669"/>
    <property type="project" value="TreeGrafter"/>
</dbReference>
<evidence type="ECO:0000313" key="10">
    <source>
        <dbReference type="EMBL" id="SSX24724.1"/>
    </source>
</evidence>
<dbReference type="PANTHER" id="PTHR46621:SF1">
    <property type="entry name" value="SNRNA-ACTIVATING PROTEIN COMPLEX SUBUNIT 4"/>
    <property type="match status" value="1"/>
</dbReference>
<feature type="domain" description="HTH myb-type" evidence="8">
    <location>
        <begin position="373"/>
        <end position="424"/>
    </location>
</feature>
<dbReference type="SMART" id="SM00717">
    <property type="entry name" value="SANT"/>
    <property type="match status" value="5"/>
</dbReference>
<dbReference type="GO" id="GO:0019185">
    <property type="term" value="C:snRNA-activating protein complex"/>
    <property type="evidence" value="ECO:0007669"/>
    <property type="project" value="TreeGrafter"/>
</dbReference>
<sequence>MDCYSSDSESVVSGSTFEDYENSGNISFEFRQSNLFNYLADVNSVIQCHDDITIENGLSLNAKYKQLLEDLRTKFEQILIAVKEKYAANEELLDKLRNHSIPKNPSTRNVSIYICGAPYFKDSNFNPGPSNADYIYRKNVKKEFFPIDFLSLPKVFWTANDKKDIVRGVKEQILNKLKAGTSSSISEIRNTQKCSRSISKKISNIRESTVELDKKPFLELYKMVENDNFTIDWNKISFKNLDSRHTPNECMAMWNHYLKPGLNHGLWSEEEEEKLQDAIIRYNYQDWEAIAKCTNRRSPMQCFVHYRISLSESAQVKKHEKFSQFEDQQLLELVDKFSEGETINWSKVCQQMPGRNRYQCYHRYMFTIKPGIKRDRFTTEEDCAILAYVQAHGETFGKMPPNLLPGRTPVQIRNRYNNTLKVADNKQWTVEEDQKLMDFVDKNGTSKWSEFAKQLGTKTRFACRCRYITIQKFLTRNPTAKLQDVPRKDKCRSTQVNMKNYLEKASELKESRENPEKAFTSVIHISKSKSNSLTGPARKLLDKYGLQLYQYFRLNYNWRFRPEPIPRLMSPTETLRTFTILQLLDLDLDLNVYQRNFGRLNAEDQSNLTLALDVRVSEQMKEDIRFVKSYGSKLPVNLNTILAWRAMNVLTADRPNVKVERPQFMNYVGKYQLFMRRFKQMFYWTAILSKIDFRLIKDRITKDSGRISNFQEEEEVSVENNVIFSDDELVEDSHENEFDEIEVVSEPESDEENAVDFLLGHIKNKSVTENDKEVLGDDENTDLDMPNYFDDDNEEIMIIEDIKPNVQYSNVKNTEPHPESTIRAEKRKNESSPQNINTKKQKKISPSKSMPLT</sequence>